<accession>A0A2G3DYN0</accession>
<dbReference type="SUPFAM" id="SSF53383">
    <property type="entry name" value="PLP-dependent transferases"/>
    <property type="match status" value="1"/>
</dbReference>
<sequence>MKQYGGCLPLELKKINTDFFPGFDYVALNSGRSAIAYAALAGGFKQVYIPYYTCKTVEAGLLDVGVDVLYYNIDKDFMPIAPEGGFDDRALFVYTNYFGIMTHTKQMDIIAEHSHVLFDNTQGFFTKPLRGTYSAYSCRKFFGVPDGAYLVADTLPVIDLKQGESADTASFLLKSIETGPNDAYGLSKDNEEHINGEGMRLMSKLTTAIMESIDLQSVNDRRTVNFNTIHNLLGKYNELDIKLENGAPMVYPLLIDVDGVREYLVENKIFVPRWWRWIEESKDTNDFEKHLSKHLVPIPITQIYDSKDMEYIADLILKKIEQ</sequence>
<organism evidence="1 2">
    <name type="scientific">Pseudobutyrivibrio ruminis</name>
    <dbReference type="NCBI Taxonomy" id="46206"/>
    <lineage>
        <taxon>Bacteria</taxon>
        <taxon>Bacillati</taxon>
        <taxon>Bacillota</taxon>
        <taxon>Clostridia</taxon>
        <taxon>Lachnospirales</taxon>
        <taxon>Lachnospiraceae</taxon>
        <taxon>Pseudobutyrivibrio</taxon>
    </lineage>
</organism>
<proteinExistence type="predicted"/>
<protein>
    <recommendedName>
        <fullName evidence="3">dTDP-4-amino-4,6-dideoxygalactose transaminase</fullName>
    </recommendedName>
</protein>
<name>A0A2G3DYN0_9FIRM</name>
<reference evidence="1 2" key="1">
    <citation type="submission" date="2017-10" db="EMBL/GenBank/DDBJ databases">
        <title>Resolving the taxonomy of Roseburia spp., Eubacterium rectale and Agathobacter spp. through phylogenomic analysis.</title>
        <authorList>
            <person name="Sheridan P.O."/>
            <person name="Walker A.W."/>
            <person name="Duncan S.H."/>
            <person name="Scott K.P."/>
            <person name="Toole P.W.O."/>
            <person name="Luis P."/>
            <person name="Flint H.J."/>
        </authorList>
    </citation>
    <scope>NUCLEOTIDE SEQUENCE [LARGE SCALE GENOMIC DNA]</scope>
    <source>
        <strain evidence="1 2">JK626</strain>
    </source>
</reference>
<dbReference type="RefSeq" id="WP_099391126.1">
    <property type="nucleotide sequence ID" value="NZ_PDYF01000006.1"/>
</dbReference>
<dbReference type="InterPro" id="IPR015424">
    <property type="entry name" value="PyrdxlP-dep_Trfase"/>
</dbReference>
<evidence type="ECO:0008006" key="3">
    <source>
        <dbReference type="Google" id="ProtNLM"/>
    </source>
</evidence>
<reference evidence="1 2" key="2">
    <citation type="submission" date="2017-10" db="EMBL/GenBank/DDBJ databases">
        <authorList>
            <person name="Banno H."/>
            <person name="Chua N.-H."/>
        </authorList>
    </citation>
    <scope>NUCLEOTIDE SEQUENCE [LARGE SCALE GENOMIC DNA]</scope>
    <source>
        <strain evidence="1 2">JK626</strain>
    </source>
</reference>
<evidence type="ECO:0000313" key="2">
    <source>
        <dbReference type="Proteomes" id="UP000225889"/>
    </source>
</evidence>
<gene>
    <name evidence="1" type="ORF">CSX01_01160</name>
</gene>
<dbReference type="AlphaFoldDB" id="A0A2G3DYN0"/>
<dbReference type="Proteomes" id="UP000225889">
    <property type="component" value="Unassembled WGS sequence"/>
</dbReference>
<evidence type="ECO:0000313" key="1">
    <source>
        <dbReference type="EMBL" id="PHU36148.1"/>
    </source>
</evidence>
<dbReference type="EMBL" id="PDYF01000006">
    <property type="protein sequence ID" value="PHU36148.1"/>
    <property type="molecule type" value="Genomic_DNA"/>
</dbReference>
<comment type="caution">
    <text evidence="1">The sequence shown here is derived from an EMBL/GenBank/DDBJ whole genome shotgun (WGS) entry which is preliminary data.</text>
</comment>